<dbReference type="EMBL" id="ML208283">
    <property type="protein sequence ID" value="TFK72656.1"/>
    <property type="molecule type" value="Genomic_DNA"/>
</dbReference>
<name>A0ACD3B435_9AGAR</name>
<sequence length="475" mass="49907">MATQSPITVQPNPPTLLPVLEQGNASRFTRDAPPISSSRQGNPPTSRSGSNLSKAKRHSMPNFNLKLMSRLRQPDFPTVSVSPASANTSSSTPPKALEVTFTNPPSTMNAVTHSSVLSPMVFMDRADSTASVESVESSGSSRISSNSTNSGQSTTTSATTGNLHPSTTTLAGLRTKIIDGLPFIPPPRRRSFTSSGTSSSGTEDREFDRDSPFASELATPVDELGGTNSVFVASGKSNCQSGITMIRRRACGNASTDVGSQGESGSGCSSGGSSAGVTYYGEAALTERLGKKRRSSSFLPIFPRAQSWNFGLRAASAETKEDKKVEEVKSQVTVMTVPAGTVGTVTDTVLTEKIREKDSKGSGVKIAAAKTAVRVRVKVKEAKERLLHGSHKVPLGGDLLSAGAAGVVPTEGVTPNLPSVPPNTPVPPINSDATKAEEAQVKTPPTSKPPSPKRRSRGNHIYYSECSFRYPQSKA</sequence>
<organism evidence="1 2">
    <name type="scientific">Pluteus cervinus</name>
    <dbReference type="NCBI Taxonomy" id="181527"/>
    <lineage>
        <taxon>Eukaryota</taxon>
        <taxon>Fungi</taxon>
        <taxon>Dikarya</taxon>
        <taxon>Basidiomycota</taxon>
        <taxon>Agaricomycotina</taxon>
        <taxon>Agaricomycetes</taxon>
        <taxon>Agaricomycetidae</taxon>
        <taxon>Agaricales</taxon>
        <taxon>Pluteineae</taxon>
        <taxon>Pluteaceae</taxon>
        <taxon>Pluteus</taxon>
    </lineage>
</organism>
<evidence type="ECO:0000313" key="2">
    <source>
        <dbReference type="Proteomes" id="UP000308600"/>
    </source>
</evidence>
<accession>A0ACD3B435</accession>
<evidence type="ECO:0000313" key="1">
    <source>
        <dbReference type="EMBL" id="TFK72656.1"/>
    </source>
</evidence>
<protein>
    <submittedName>
        <fullName evidence="1">Uncharacterized protein</fullName>
    </submittedName>
</protein>
<dbReference type="Proteomes" id="UP000308600">
    <property type="component" value="Unassembled WGS sequence"/>
</dbReference>
<proteinExistence type="predicted"/>
<keyword evidence="2" id="KW-1185">Reference proteome</keyword>
<reference evidence="1 2" key="1">
    <citation type="journal article" date="2019" name="Nat. Ecol. Evol.">
        <title>Megaphylogeny resolves global patterns of mushroom evolution.</title>
        <authorList>
            <person name="Varga T."/>
            <person name="Krizsan K."/>
            <person name="Foldi C."/>
            <person name="Dima B."/>
            <person name="Sanchez-Garcia M."/>
            <person name="Sanchez-Ramirez S."/>
            <person name="Szollosi G.J."/>
            <person name="Szarkandi J.G."/>
            <person name="Papp V."/>
            <person name="Albert L."/>
            <person name="Andreopoulos W."/>
            <person name="Angelini C."/>
            <person name="Antonin V."/>
            <person name="Barry K.W."/>
            <person name="Bougher N.L."/>
            <person name="Buchanan P."/>
            <person name="Buyck B."/>
            <person name="Bense V."/>
            <person name="Catcheside P."/>
            <person name="Chovatia M."/>
            <person name="Cooper J."/>
            <person name="Damon W."/>
            <person name="Desjardin D."/>
            <person name="Finy P."/>
            <person name="Geml J."/>
            <person name="Haridas S."/>
            <person name="Hughes K."/>
            <person name="Justo A."/>
            <person name="Karasinski D."/>
            <person name="Kautmanova I."/>
            <person name="Kiss B."/>
            <person name="Kocsube S."/>
            <person name="Kotiranta H."/>
            <person name="LaButti K.M."/>
            <person name="Lechner B.E."/>
            <person name="Liimatainen K."/>
            <person name="Lipzen A."/>
            <person name="Lukacs Z."/>
            <person name="Mihaltcheva S."/>
            <person name="Morgado L.N."/>
            <person name="Niskanen T."/>
            <person name="Noordeloos M.E."/>
            <person name="Ohm R.A."/>
            <person name="Ortiz-Santana B."/>
            <person name="Ovrebo C."/>
            <person name="Racz N."/>
            <person name="Riley R."/>
            <person name="Savchenko A."/>
            <person name="Shiryaev A."/>
            <person name="Soop K."/>
            <person name="Spirin V."/>
            <person name="Szebenyi C."/>
            <person name="Tomsovsky M."/>
            <person name="Tulloss R.E."/>
            <person name="Uehling J."/>
            <person name="Grigoriev I.V."/>
            <person name="Vagvolgyi C."/>
            <person name="Papp T."/>
            <person name="Martin F.M."/>
            <person name="Miettinen O."/>
            <person name="Hibbett D.S."/>
            <person name="Nagy L.G."/>
        </authorList>
    </citation>
    <scope>NUCLEOTIDE SEQUENCE [LARGE SCALE GENOMIC DNA]</scope>
    <source>
        <strain evidence="1 2">NL-1719</strain>
    </source>
</reference>
<gene>
    <name evidence="1" type="ORF">BDN72DRAFT_304366</name>
</gene>